<evidence type="ECO:0000256" key="5">
    <source>
        <dbReference type="ARBA" id="ARBA00023163"/>
    </source>
</evidence>
<feature type="region of interest" description="Disordered" evidence="7">
    <location>
        <begin position="186"/>
        <end position="210"/>
    </location>
</feature>
<dbReference type="GO" id="GO:0003714">
    <property type="term" value="F:transcription corepressor activity"/>
    <property type="evidence" value="ECO:0007669"/>
    <property type="project" value="TreeGrafter"/>
</dbReference>
<dbReference type="InterPro" id="IPR033258">
    <property type="entry name" value="EID"/>
</dbReference>
<name>A0A4U1ETS0_MONMO</name>
<keyword evidence="2" id="KW-0678">Repressor</keyword>
<evidence type="ECO:0000256" key="3">
    <source>
        <dbReference type="ARBA" id="ARBA00022782"/>
    </source>
</evidence>
<gene>
    <name evidence="8" type="ORF">EI555_019895</name>
</gene>
<accession>A0A4U1ETS0</accession>
<dbReference type="PANTHER" id="PTHR15556:SF3">
    <property type="entry name" value="EP300-INTERACTING INHIBITOR OF DIFFERENTIATION 2"/>
    <property type="match status" value="1"/>
</dbReference>
<dbReference type="GO" id="GO:0005654">
    <property type="term" value="C:nucleoplasm"/>
    <property type="evidence" value="ECO:0007669"/>
    <property type="project" value="TreeGrafter"/>
</dbReference>
<dbReference type="GO" id="GO:0030154">
    <property type="term" value="P:cell differentiation"/>
    <property type="evidence" value="ECO:0007669"/>
    <property type="project" value="UniProtKB-KW"/>
</dbReference>
<feature type="non-terminal residue" evidence="8">
    <location>
        <position position="1"/>
    </location>
</feature>
<feature type="compositionally biased region" description="Basic and acidic residues" evidence="7">
    <location>
        <begin position="1"/>
        <end position="10"/>
    </location>
</feature>
<sequence>AAARAPRSEIPKLPAGSSVPPTDSANGDRDFPQAEVGGGRRKPAPTGPAEPGEGRMTDEDREGPVAGPRGDGGPRESPRQGDGPDPAEFPRPQREPEGFEPDLGQAQPWLCGRDSSVPPKGAANDNGDVPQAEVGGGRREPAPAQPVEARDRPMAAAREGPVADAREGPMAAAREARIAEVARLLAEPAEEEGPEGRRRSRPGNSPGLAALPNLRLRHPLGVLGINYQQLLRHYLEHYPIAPGRIQELEGRRRRFVEACRAREAAFDAEYQRNPQRMDFDILTFSITLTASEIINPLIEELGCDKFIGRE</sequence>
<dbReference type="AlphaFoldDB" id="A0A4U1ETS0"/>
<dbReference type="EMBL" id="RWIC01000804">
    <property type="protein sequence ID" value="TKC40085.1"/>
    <property type="molecule type" value="Genomic_DNA"/>
</dbReference>
<comment type="subcellular location">
    <subcellularLocation>
        <location evidence="1">Nucleus</location>
    </subcellularLocation>
</comment>
<evidence type="ECO:0000256" key="2">
    <source>
        <dbReference type="ARBA" id="ARBA00022491"/>
    </source>
</evidence>
<dbReference type="Proteomes" id="UP000308365">
    <property type="component" value="Unassembled WGS sequence"/>
</dbReference>
<comment type="caution">
    <text evidence="8">The sequence shown here is derived from an EMBL/GenBank/DDBJ whole genome shotgun (WGS) entry which is preliminary data.</text>
</comment>
<keyword evidence="4" id="KW-0805">Transcription regulation</keyword>
<proteinExistence type="predicted"/>
<feature type="region of interest" description="Disordered" evidence="7">
    <location>
        <begin position="1"/>
        <end position="168"/>
    </location>
</feature>
<evidence type="ECO:0000256" key="7">
    <source>
        <dbReference type="SAM" id="MobiDB-lite"/>
    </source>
</evidence>
<protein>
    <recommendedName>
        <fullName evidence="10">EP300-interacting inhibitor of differentiation 2</fullName>
    </recommendedName>
</protein>
<evidence type="ECO:0000313" key="9">
    <source>
        <dbReference type="Proteomes" id="UP000308365"/>
    </source>
</evidence>
<reference evidence="9" key="1">
    <citation type="journal article" date="2019" name="IScience">
        <title>Narwhal Genome Reveals Long-Term Low Genetic Diversity despite Current Large Abundance Size.</title>
        <authorList>
            <person name="Westbury M.V."/>
            <person name="Petersen B."/>
            <person name="Garde E."/>
            <person name="Heide-Jorgensen M.P."/>
            <person name="Lorenzen E.D."/>
        </authorList>
    </citation>
    <scope>NUCLEOTIDE SEQUENCE [LARGE SCALE GENOMIC DNA]</scope>
</reference>
<evidence type="ECO:0000313" key="8">
    <source>
        <dbReference type="EMBL" id="TKC40085.1"/>
    </source>
</evidence>
<evidence type="ECO:0008006" key="10">
    <source>
        <dbReference type="Google" id="ProtNLM"/>
    </source>
</evidence>
<keyword evidence="3" id="KW-0221">Differentiation</keyword>
<evidence type="ECO:0000256" key="4">
    <source>
        <dbReference type="ARBA" id="ARBA00023015"/>
    </source>
</evidence>
<keyword evidence="5" id="KW-0804">Transcription</keyword>
<keyword evidence="6" id="KW-0539">Nucleus</keyword>
<evidence type="ECO:0000256" key="1">
    <source>
        <dbReference type="ARBA" id="ARBA00004123"/>
    </source>
</evidence>
<organism evidence="8 9">
    <name type="scientific">Monodon monoceros</name>
    <name type="common">Narwhal</name>
    <name type="synonym">Ceratodon monodon</name>
    <dbReference type="NCBI Taxonomy" id="40151"/>
    <lineage>
        <taxon>Eukaryota</taxon>
        <taxon>Metazoa</taxon>
        <taxon>Chordata</taxon>
        <taxon>Craniata</taxon>
        <taxon>Vertebrata</taxon>
        <taxon>Euteleostomi</taxon>
        <taxon>Mammalia</taxon>
        <taxon>Eutheria</taxon>
        <taxon>Laurasiatheria</taxon>
        <taxon>Artiodactyla</taxon>
        <taxon>Whippomorpha</taxon>
        <taxon>Cetacea</taxon>
        <taxon>Odontoceti</taxon>
        <taxon>Monodontidae</taxon>
        <taxon>Monodon</taxon>
    </lineage>
</organism>
<evidence type="ECO:0000256" key="6">
    <source>
        <dbReference type="ARBA" id="ARBA00023242"/>
    </source>
</evidence>
<dbReference type="PANTHER" id="PTHR15556">
    <property type="entry name" value="EP300-INTERACTING INHIBITOR OF DIFFERENTIATION 2-RELATED"/>
    <property type="match status" value="1"/>
</dbReference>